<gene>
    <name evidence="1" type="ORF">HaLaN_06784</name>
</gene>
<comment type="caution">
    <text evidence="1">The sequence shown here is derived from an EMBL/GenBank/DDBJ whole genome shotgun (WGS) entry which is preliminary data.</text>
</comment>
<dbReference type="EMBL" id="BLLF01000391">
    <property type="protein sequence ID" value="GFH11304.1"/>
    <property type="molecule type" value="Genomic_DNA"/>
</dbReference>
<proteinExistence type="predicted"/>
<dbReference type="AlphaFoldDB" id="A0A699YWT4"/>
<feature type="non-terminal residue" evidence="1">
    <location>
        <position position="1"/>
    </location>
</feature>
<accession>A0A699YWT4</accession>
<keyword evidence="2" id="KW-1185">Reference proteome</keyword>
<evidence type="ECO:0000313" key="1">
    <source>
        <dbReference type="EMBL" id="GFH11304.1"/>
    </source>
</evidence>
<feature type="non-terminal residue" evidence="1">
    <location>
        <position position="111"/>
    </location>
</feature>
<dbReference type="Proteomes" id="UP000485058">
    <property type="component" value="Unassembled WGS sequence"/>
</dbReference>
<name>A0A699YWT4_HAELA</name>
<evidence type="ECO:0000313" key="2">
    <source>
        <dbReference type="Proteomes" id="UP000485058"/>
    </source>
</evidence>
<organism evidence="1 2">
    <name type="scientific">Haematococcus lacustris</name>
    <name type="common">Green alga</name>
    <name type="synonym">Haematococcus pluvialis</name>
    <dbReference type="NCBI Taxonomy" id="44745"/>
    <lineage>
        <taxon>Eukaryota</taxon>
        <taxon>Viridiplantae</taxon>
        <taxon>Chlorophyta</taxon>
        <taxon>core chlorophytes</taxon>
        <taxon>Chlorophyceae</taxon>
        <taxon>CS clade</taxon>
        <taxon>Chlamydomonadales</taxon>
        <taxon>Haematococcaceae</taxon>
        <taxon>Haematococcus</taxon>
    </lineage>
</organism>
<reference evidence="1 2" key="1">
    <citation type="submission" date="2020-02" db="EMBL/GenBank/DDBJ databases">
        <title>Draft genome sequence of Haematococcus lacustris strain NIES-144.</title>
        <authorList>
            <person name="Morimoto D."/>
            <person name="Nakagawa S."/>
            <person name="Yoshida T."/>
            <person name="Sawayama S."/>
        </authorList>
    </citation>
    <scope>NUCLEOTIDE SEQUENCE [LARGE SCALE GENOMIC DNA]</scope>
    <source>
        <strain evidence="1 2">NIES-144</strain>
    </source>
</reference>
<sequence>MLDAQSCKQPDKEMSRLRKFLFKNQEHRGRAIVSVVGAHAMCVGAAPYRQNTIRSEETLACPCIDSEQGHLFQAVQLHVTAALAAAVPAKSGHGSANQGGGCVAAAAALSL</sequence>
<protein>
    <submittedName>
        <fullName evidence="1">Uncharacterized protein</fullName>
    </submittedName>
</protein>